<accession>A0ABU6ZI12</accession>
<name>A0ABU6ZI12_9FABA</name>
<dbReference type="Pfam" id="PF14223">
    <property type="entry name" value="Retrotran_gag_2"/>
    <property type="match status" value="1"/>
</dbReference>
<comment type="caution">
    <text evidence="1">The sequence shown here is derived from an EMBL/GenBank/DDBJ whole genome shotgun (WGS) entry which is preliminary data.</text>
</comment>
<evidence type="ECO:0000313" key="2">
    <source>
        <dbReference type="Proteomes" id="UP001341840"/>
    </source>
</evidence>
<evidence type="ECO:0000313" key="1">
    <source>
        <dbReference type="EMBL" id="MED6221609.1"/>
    </source>
</evidence>
<evidence type="ECO:0008006" key="3">
    <source>
        <dbReference type="Google" id="ProtNLM"/>
    </source>
</evidence>
<gene>
    <name evidence="1" type="ORF">PIB30_056473</name>
</gene>
<dbReference type="Proteomes" id="UP001341840">
    <property type="component" value="Unassembled WGS sequence"/>
</dbReference>
<dbReference type="EMBL" id="JASCZI010272312">
    <property type="protein sequence ID" value="MED6221609.1"/>
    <property type="molecule type" value="Genomic_DNA"/>
</dbReference>
<reference evidence="1 2" key="1">
    <citation type="journal article" date="2023" name="Plants (Basel)">
        <title>Bridging the Gap: Combining Genomics and Transcriptomics Approaches to Understand Stylosanthes scabra, an Orphan Legume from the Brazilian Caatinga.</title>
        <authorList>
            <person name="Ferreira-Neto J.R.C."/>
            <person name="da Silva M.D."/>
            <person name="Binneck E."/>
            <person name="de Melo N.F."/>
            <person name="da Silva R.H."/>
            <person name="de Melo A.L.T.M."/>
            <person name="Pandolfi V."/>
            <person name="Bustamante F.O."/>
            <person name="Brasileiro-Vidal A.C."/>
            <person name="Benko-Iseppon A.M."/>
        </authorList>
    </citation>
    <scope>NUCLEOTIDE SEQUENCE [LARGE SCALE GENOMIC DNA]</scope>
    <source>
        <tissue evidence="1">Leaves</tissue>
    </source>
</reference>
<sequence length="139" mass="15877">MVMTKECSTIIQRNLPTKKKNLGSFQIPCTIGDTTFGQELIHDSGLLEDKQSFKFGVDVRKILIIINNLDAMGKHHSEEDLIRKVLRSLTKQWETKSIAISERHDIIKITYDELRGKLFGQDSKKNTIAFIKSKVSSKE</sequence>
<organism evidence="1 2">
    <name type="scientific">Stylosanthes scabra</name>
    <dbReference type="NCBI Taxonomy" id="79078"/>
    <lineage>
        <taxon>Eukaryota</taxon>
        <taxon>Viridiplantae</taxon>
        <taxon>Streptophyta</taxon>
        <taxon>Embryophyta</taxon>
        <taxon>Tracheophyta</taxon>
        <taxon>Spermatophyta</taxon>
        <taxon>Magnoliopsida</taxon>
        <taxon>eudicotyledons</taxon>
        <taxon>Gunneridae</taxon>
        <taxon>Pentapetalae</taxon>
        <taxon>rosids</taxon>
        <taxon>fabids</taxon>
        <taxon>Fabales</taxon>
        <taxon>Fabaceae</taxon>
        <taxon>Papilionoideae</taxon>
        <taxon>50 kb inversion clade</taxon>
        <taxon>dalbergioids sensu lato</taxon>
        <taxon>Dalbergieae</taxon>
        <taxon>Pterocarpus clade</taxon>
        <taxon>Stylosanthes</taxon>
    </lineage>
</organism>
<protein>
    <recommendedName>
        <fullName evidence="3">UBN2 domain-containing protein</fullName>
    </recommendedName>
</protein>
<keyword evidence="2" id="KW-1185">Reference proteome</keyword>
<proteinExistence type="predicted"/>